<reference evidence="1 2" key="1">
    <citation type="journal article" date="2021" name="Elife">
        <title>Chloroplast acquisition without the gene transfer in kleptoplastic sea slugs, Plakobranchus ocellatus.</title>
        <authorList>
            <person name="Maeda T."/>
            <person name="Takahashi S."/>
            <person name="Yoshida T."/>
            <person name="Shimamura S."/>
            <person name="Takaki Y."/>
            <person name="Nagai Y."/>
            <person name="Toyoda A."/>
            <person name="Suzuki Y."/>
            <person name="Arimoto A."/>
            <person name="Ishii H."/>
            <person name="Satoh N."/>
            <person name="Nishiyama T."/>
            <person name="Hasebe M."/>
            <person name="Maruyama T."/>
            <person name="Minagawa J."/>
            <person name="Obokata J."/>
            <person name="Shigenobu S."/>
        </authorList>
    </citation>
    <scope>NUCLEOTIDE SEQUENCE [LARGE SCALE GENOMIC DNA]</scope>
</reference>
<dbReference type="GO" id="GO:0003697">
    <property type="term" value="F:single-stranded DNA binding"/>
    <property type="evidence" value="ECO:0007669"/>
    <property type="project" value="TreeGrafter"/>
</dbReference>
<proteinExistence type="predicted"/>
<protein>
    <submittedName>
        <fullName evidence="1">Uncharacterized protein</fullName>
    </submittedName>
</protein>
<dbReference type="GO" id="GO:0000794">
    <property type="term" value="C:condensed nuclear chromosome"/>
    <property type="evidence" value="ECO:0007669"/>
    <property type="project" value="InterPro"/>
</dbReference>
<dbReference type="InterPro" id="IPR039991">
    <property type="entry name" value="SHOC1"/>
</dbReference>
<organism evidence="1 2">
    <name type="scientific">Plakobranchus ocellatus</name>
    <dbReference type="NCBI Taxonomy" id="259542"/>
    <lineage>
        <taxon>Eukaryota</taxon>
        <taxon>Metazoa</taxon>
        <taxon>Spiralia</taxon>
        <taxon>Lophotrochozoa</taxon>
        <taxon>Mollusca</taxon>
        <taxon>Gastropoda</taxon>
        <taxon>Heterobranchia</taxon>
        <taxon>Euthyneura</taxon>
        <taxon>Panpulmonata</taxon>
        <taxon>Sacoglossa</taxon>
        <taxon>Placobranchoidea</taxon>
        <taxon>Plakobranchidae</taxon>
        <taxon>Plakobranchus</taxon>
    </lineage>
</organism>
<dbReference type="Gene3D" id="3.60.10.10">
    <property type="entry name" value="Endonuclease/exonuclease/phosphatase"/>
    <property type="match status" value="1"/>
</dbReference>
<dbReference type="AlphaFoldDB" id="A0AAV3YUP0"/>
<keyword evidence="2" id="KW-1185">Reference proteome</keyword>
<dbReference type="Proteomes" id="UP000735302">
    <property type="component" value="Unassembled WGS sequence"/>
</dbReference>
<dbReference type="SUPFAM" id="SSF56219">
    <property type="entry name" value="DNase I-like"/>
    <property type="match status" value="1"/>
</dbReference>
<dbReference type="Pfam" id="PF17825">
    <property type="entry name" value="DUF5587"/>
    <property type="match status" value="1"/>
</dbReference>
<dbReference type="InterPro" id="IPR036691">
    <property type="entry name" value="Endo/exonu/phosph_ase_sf"/>
</dbReference>
<evidence type="ECO:0000313" key="2">
    <source>
        <dbReference type="Proteomes" id="UP000735302"/>
    </source>
</evidence>
<comment type="caution">
    <text evidence="1">The sequence shown here is derived from an EMBL/GenBank/DDBJ whole genome shotgun (WGS) entry which is preliminary data.</text>
</comment>
<sequence length="1061" mass="120069">MLSQAISEKATFLSKAILAIPKHLDKHNEDCCFSVNTRYSDNLTRLPEAESSLPSEWEDFTKDIGFLTVETYEEDEAPVIFVDGEGIEVVLSSNPESEGYGSELHPVLELHTNTKPFCEEFTKHSCESAISLEEPMIAEESRDTTSQLVIPASNLVTKFKSLALQDPLRKENGDLWKEEDFFQVIYSNGVYEPPDNQAKAELFCDPEFKKNVTDIGLELLMTPILSKRIPDTFRAEMCEPESIRSLLGISSDQKTLPLHVTMSAVLDNHVEYKKSSCLARLENCESVTDDIDLQRVFHKMSHTDDFPCFRSLLESPDNRSIECNMWLKEKYNDLLRIPEPNVDVPKKPANILQEVIESLNPRADTEISLVPELFTECPPVSIPLLNIDDSVMIYELPSTKPPEEFKKMEHFERECSSPAVEKSDCPPQFESLRRDTQNDTVNLGIQELMKRNFWTQPVDEFNNPLEFFLALRKEAKLKEKALTSPADDNDCKSAIGSEERRNVQPNKKLKHNVGEGFEIRIVPAPFIGPMENILQCVVDCSAPYMAYMKLAQHISPEETFMNISVDSTQFLFKECEKSTQDQQSSDNASLQSALCLNTLRTAADYLVNVDLEVCCVYLVSQADQWKKYLKDSLDVVLEKMCQMQAEVLKNNILHPKLEALWLEVNRFCSRFSGRKLLIVIPRGFPTLLQTVKSMLCKIPQLTVTVLPDFGSEPGQSSSCNMACIIQYVESMPAACLSQFSMVIQYDDTIGDFFKTACKKQEHSYIGLVTEVTVTPTNNDPAKLDKYQVPFPLICTAEVSQNKQLLYLLEARYSLGKAVVANLHKLRASLSNLTKSSDYFAAHYKILIRQTEADVAACIRSLSDTLIRSQRESDTGRSWIEADMSKQEEALLQIPCLNPLSAQILLGQMKSVDILDMPFEDLRKAAPELPESIVKWKACRGIAAFIRKDLRATVQQTPSLSDVQEVKVWWGGKKYQLWNWYQPPSDKSVSFDLGNGTHRFTHTLMAGDANAHHLAFRFENSDVVGEWVVDLMIGSNLTSLVTERSKPTYLHSRGGLFCRTLH</sequence>
<dbReference type="PANTHER" id="PTHR35668:SF1">
    <property type="entry name" value="PROTEIN SHORTAGE IN CHIASMATA 1 ORTHOLOG"/>
    <property type="match status" value="1"/>
</dbReference>
<gene>
    <name evidence="1" type="ORF">PoB_001730600</name>
</gene>
<evidence type="ECO:0000313" key="1">
    <source>
        <dbReference type="EMBL" id="GFN90800.1"/>
    </source>
</evidence>
<name>A0AAV3YUP0_9GAST</name>
<dbReference type="GO" id="GO:0000712">
    <property type="term" value="P:resolution of meiotic recombination intermediates"/>
    <property type="evidence" value="ECO:0007669"/>
    <property type="project" value="InterPro"/>
</dbReference>
<dbReference type="PANTHER" id="PTHR35668">
    <property type="entry name" value="PROTEIN SHORTAGE IN CHIASMATA 1 ORTHOLOG"/>
    <property type="match status" value="1"/>
</dbReference>
<dbReference type="GO" id="GO:0016887">
    <property type="term" value="F:ATP hydrolysis activity"/>
    <property type="evidence" value="ECO:0007669"/>
    <property type="project" value="InterPro"/>
</dbReference>
<dbReference type="EMBL" id="BLXT01002061">
    <property type="protein sequence ID" value="GFN90800.1"/>
    <property type="molecule type" value="Genomic_DNA"/>
</dbReference>
<accession>A0AAV3YUP0</accession>